<dbReference type="PANTHER" id="PTHR48207:SF3">
    <property type="entry name" value="SUCCINATE--HYDROXYMETHYLGLUTARATE COA-TRANSFERASE"/>
    <property type="match status" value="1"/>
</dbReference>
<sequence length="400" mass="43442">MQNLPLAGVRILDMATVLAAPFSATLCADMGADVVKLELPDGNDTLRTLAPVHEEHAIFWKTANRGKKGISLDVRQAEGCKLFLELIQGFDVLVENFRTGTLDRWGLDIATLHRHNPRLIVLRVTGYGQTGPLARKPGFARIFEAMSGFAHLIGETDGPPQHMNYPLGDVMTGVFGAFAITTALIGRNSKPVEEQRGTEIDLSATEAMLRLLDALPAEYALSGIPRNRAGSRATYTAPSNVYKTSDGIWVTVVSSGNAIFKRLTSAMQMPELATDPRFSNNLQRMANLEVLDGIITDWCGAQTLQQLAERLDSMDVPYTKVYSIADVMEDAHLQERQAIIELQDPVLGPLPAPAPVPRFAGQKTPTPTVGPSTGQHNSEIFGKLGLTDGEMQSLKSRGVI</sequence>
<dbReference type="AlphaFoldDB" id="A0A225MIP4"/>
<dbReference type="Proteomes" id="UP000214603">
    <property type="component" value="Unassembled WGS sequence"/>
</dbReference>
<dbReference type="PANTHER" id="PTHR48207">
    <property type="entry name" value="SUCCINATE--HYDROXYMETHYLGLUTARATE COA-TRANSFERASE"/>
    <property type="match status" value="1"/>
</dbReference>
<dbReference type="EMBL" id="NJIH01000006">
    <property type="protein sequence ID" value="OWT60183.1"/>
    <property type="molecule type" value="Genomic_DNA"/>
</dbReference>
<keyword evidence="1 3" id="KW-0808">Transferase</keyword>
<evidence type="ECO:0000313" key="3">
    <source>
        <dbReference type="EMBL" id="OWT60183.1"/>
    </source>
</evidence>
<feature type="signal peptide" evidence="2">
    <location>
        <begin position="1"/>
        <end position="19"/>
    </location>
</feature>
<evidence type="ECO:0000256" key="1">
    <source>
        <dbReference type="ARBA" id="ARBA00022679"/>
    </source>
</evidence>
<accession>A0A225MIP4</accession>
<organism evidence="3 4">
    <name type="scientific">Candidimonas nitroreducens</name>
    <dbReference type="NCBI Taxonomy" id="683354"/>
    <lineage>
        <taxon>Bacteria</taxon>
        <taxon>Pseudomonadati</taxon>
        <taxon>Pseudomonadota</taxon>
        <taxon>Betaproteobacteria</taxon>
        <taxon>Burkholderiales</taxon>
        <taxon>Alcaligenaceae</taxon>
        <taxon>Candidimonas</taxon>
    </lineage>
</organism>
<dbReference type="SUPFAM" id="SSF89796">
    <property type="entry name" value="CoA-transferase family III (CaiB/BaiF)"/>
    <property type="match status" value="1"/>
</dbReference>
<evidence type="ECO:0000313" key="4">
    <source>
        <dbReference type="Proteomes" id="UP000214603"/>
    </source>
</evidence>
<keyword evidence="2" id="KW-0732">Signal</keyword>
<dbReference type="Gene3D" id="3.40.50.10540">
    <property type="entry name" value="Crotonobetainyl-coa:carnitine coa-transferase, domain 1"/>
    <property type="match status" value="1"/>
</dbReference>
<feature type="chain" id="PRO_5013211513" evidence="2">
    <location>
        <begin position="20"/>
        <end position="400"/>
    </location>
</feature>
<dbReference type="OrthoDB" id="5294844at2"/>
<dbReference type="Gene3D" id="3.30.1540.10">
    <property type="entry name" value="formyl-coa transferase, domain 3"/>
    <property type="match status" value="1"/>
</dbReference>
<dbReference type="Pfam" id="PF02515">
    <property type="entry name" value="CoA_transf_3"/>
    <property type="match status" value="1"/>
</dbReference>
<comment type="caution">
    <text evidence="3">The sequence shown here is derived from an EMBL/GenBank/DDBJ whole genome shotgun (WGS) entry which is preliminary data.</text>
</comment>
<keyword evidence="4" id="KW-1185">Reference proteome</keyword>
<evidence type="ECO:0000256" key="2">
    <source>
        <dbReference type="SAM" id="SignalP"/>
    </source>
</evidence>
<dbReference type="InterPro" id="IPR044855">
    <property type="entry name" value="CoA-Trfase_III_dom3_sf"/>
</dbReference>
<protein>
    <submittedName>
        <fullName evidence="3">CoA transferase</fullName>
    </submittedName>
</protein>
<dbReference type="InterPro" id="IPR003673">
    <property type="entry name" value="CoA-Trfase_fam_III"/>
</dbReference>
<dbReference type="InterPro" id="IPR023606">
    <property type="entry name" value="CoA-Trfase_III_dom_1_sf"/>
</dbReference>
<reference evidence="4" key="1">
    <citation type="submission" date="2017-06" db="EMBL/GenBank/DDBJ databases">
        <title>Herbaspirillum phytohormonus sp. nov., isolated from the root nodule of Robinia pseudoacacia in lead-zinc mine.</title>
        <authorList>
            <person name="Fan M."/>
            <person name="Lin Y."/>
        </authorList>
    </citation>
    <scope>NUCLEOTIDE SEQUENCE [LARGE SCALE GENOMIC DNA]</scope>
    <source>
        <strain evidence="4">SC-089</strain>
    </source>
</reference>
<name>A0A225MIP4_9BURK</name>
<dbReference type="GO" id="GO:0008410">
    <property type="term" value="F:CoA-transferase activity"/>
    <property type="evidence" value="ECO:0007669"/>
    <property type="project" value="TreeGrafter"/>
</dbReference>
<proteinExistence type="predicted"/>
<dbReference type="InterPro" id="IPR050483">
    <property type="entry name" value="CoA-transferase_III_domain"/>
</dbReference>
<gene>
    <name evidence="3" type="ORF">CEY11_10970</name>
</gene>